<evidence type="ECO:0000256" key="3">
    <source>
        <dbReference type="ARBA" id="ARBA00023163"/>
    </source>
</evidence>
<evidence type="ECO:0000259" key="6">
    <source>
        <dbReference type="PROSITE" id="PS50110"/>
    </source>
</evidence>
<dbReference type="RefSeq" id="WP_107044901.1">
    <property type="nucleotide sequence ID" value="NZ_NWTX01000034.1"/>
</dbReference>
<dbReference type="PROSITE" id="PS50043">
    <property type="entry name" value="HTH_LUXR_2"/>
    <property type="match status" value="1"/>
</dbReference>
<keyword evidence="8" id="KW-1185">Reference proteome</keyword>
<dbReference type="SMART" id="SM00421">
    <property type="entry name" value="HTH_LUXR"/>
    <property type="match status" value="1"/>
</dbReference>
<dbReference type="EMBL" id="NWTX01000034">
    <property type="protein sequence ID" value="PST45476.1"/>
    <property type="molecule type" value="Genomic_DNA"/>
</dbReference>
<dbReference type="CDD" id="cd06170">
    <property type="entry name" value="LuxR_C_like"/>
    <property type="match status" value="1"/>
</dbReference>
<evidence type="ECO:0000256" key="4">
    <source>
        <dbReference type="PROSITE-ProRule" id="PRU00169"/>
    </source>
</evidence>
<dbReference type="Pfam" id="PF00196">
    <property type="entry name" value="GerE"/>
    <property type="match status" value="1"/>
</dbReference>
<keyword evidence="1" id="KW-0805">Transcription regulation</keyword>
<evidence type="ECO:0000313" key="8">
    <source>
        <dbReference type="Proteomes" id="UP000240228"/>
    </source>
</evidence>
<evidence type="ECO:0000313" key="7">
    <source>
        <dbReference type="EMBL" id="PST45476.1"/>
    </source>
</evidence>
<dbReference type="PANTHER" id="PTHR44688:SF16">
    <property type="entry name" value="DNA-BINDING TRANSCRIPTIONAL ACTIVATOR DEVR_DOSR"/>
    <property type="match status" value="1"/>
</dbReference>
<keyword evidence="2 7" id="KW-0238">DNA-binding</keyword>
<dbReference type="Proteomes" id="UP000240228">
    <property type="component" value="Unassembled WGS sequence"/>
</dbReference>
<dbReference type="Gene3D" id="3.40.50.2300">
    <property type="match status" value="1"/>
</dbReference>
<sequence length="236" mass="25356">MGYASQAASTGADTTSTTAAAVTDSPLRIGILDNDALALDSITRMLESQSRRLRRRVTIWSTTSPAYAIQECRMTGNGQDKTEILLIDMALNGVTGPQIASVILSRSPHTVIIGMTSYNLDTYRQAAAHAGIVTLLDKATFGQGLLDTIEKIADEQQTAAEMSPTVNVHGHVTKPLSDIERSIVALSLGALSSKQIGARMGITADTVSSHRRNIKRKLGVATWLEAMDYCRSMHIV</sequence>
<dbReference type="Pfam" id="PF00072">
    <property type="entry name" value="Response_reg"/>
    <property type="match status" value="1"/>
</dbReference>
<dbReference type="InterPro" id="IPR000792">
    <property type="entry name" value="Tscrpt_reg_LuxR_C"/>
</dbReference>
<dbReference type="InterPro" id="IPR036388">
    <property type="entry name" value="WH-like_DNA-bd_sf"/>
</dbReference>
<reference evidence="8" key="1">
    <citation type="submission" date="2017-09" db="EMBL/GenBank/DDBJ databases">
        <authorList>
            <person name="Sela D.A."/>
            <person name="Albert K."/>
        </authorList>
    </citation>
    <scope>NUCLEOTIDE SEQUENCE [LARGE SCALE GENOMIC DNA]</scope>
    <source>
        <strain evidence="8">UMA51805</strain>
    </source>
</reference>
<dbReference type="PANTHER" id="PTHR44688">
    <property type="entry name" value="DNA-BINDING TRANSCRIPTIONAL ACTIVATOR DEVR_DOSR"/>
    <property type="match status" value="1"/>
</dbReference>
<organism evidence="7 8">
    <name type="scientific">Bifidobacterium callitrichos</name>
    <dbReference type="NCBI Taxonomy" id="762209"/>
    <lineage>
        <taxon>Bacteria</taxon>
        <taxon>Bacillati</taxon>
        <taxon>Actinomycetota</taxon>
        <taxon>Actinomycetes</taxon>
        <taxon>Bifidobacteriales</taxon>
        <taxon>Bifidobacteriaceae</taxon>
        <taxon>Bifidobacterium</taxon>
    </lineage>
</organism>
<dbReference type="GO" id="GO:0006355">
    <property type="term" value="P:regulation of DNA-templated transcription"/>
    <property type="evidence" value="ECO:0007669"/>
    <property type="project" value="InterPro"/>
</dbReference>
<name>A0A2T3G7L5_9BIFI</name>
<evidence type="ECO:0000256" key="1">
    <source>
        <dbReference type="ARBA" id="ARBA00023015"/>
    </source>
</evidence>
<dbReference type="AlphaFoldDB" id="A0A2T3G7L5"/>
<dbReference type="InterPro" id="IPR016032">
    <property type="entry name" value="Sig_transdc_resp-reg_C-effctor"/>
</dbReference>
<dbReference type="InterPro" id="IPR011006">
    <property type="entry name" value="CheY-like_superfamily"/>
</dbReference>
<comment type="caution">
    <text evidence="7">The sequence shown here is derived from an EMBL/GenBank/DDBJ whole genome shotgun (WGS) entry which is preliminary data.</text>
</comment>
<feature type="domain" description="Response regulatory" evidence="6">
    <location>
        <begin position="28"/>
        <end position="153"/>
    </location>
</feature>
<dbReference type="InterPro" id="IPR001789">
    <property type="entry name" value="Sig_transdc_resp-reg_receiver"/>
</dbReference>
<accession>A0A2T3G7L5</accession>
<dbReference type="Gene3D" id="1.10.10.10">
    <property type="entry name" value="Winged helix-like DNA-binding domain superfamily/Winged helix DNA-binding domain"/>
    <property type="match status" value="1"/>
</dbReference>
<evidence type="ECO:0000259" key="5">
    <source>
        <dbReference type="PROSITE" id="PS50043"/>
    </source>
</evidence>
<feature type="domain" description="HTH luxR-type" evidence="5">
    <location>
        <begin position="169"/>
        <end position="234"/>
    </location>
</feature>
<evidence type="ECO:0000256" key="2">
    <source>
        <dbReference type="ARBA" id="ARBA00023125"/>
    </source>
</evidence>
<dbReference type="GO" id="GO:0003677">
    <property type="term" value="F:DNA binding"/>
    <property type="evidence" value="ECO:0007669"/>
    <property type="project" value="UniProtKB-KW"/>
</dbReference>
<dbReference type="SUPFAM" id="SSF52172">
    <property type="entry name" value="CheY-like"/>
    <property type="match status" value="1"/>
</dbReference>
<dbReference type="PRINTS" id="PR00038">
    <property type="entry name" value="HTHLUXR"/>
</dbReference>
<protein>
    <submittedName>
        <fullName evidence="7">DNA-binding response regulator</fullName>
    </submittedName>
</protein>
<feature type="modified residue" description="4-aspartylphosphate" evidence="4">
    <location>
        <position position="88"/>
    </location>
</feature>
<dbReference type="PROSITE" id="PS50110">
    <property type="entry name" value="RESPONSE_REGULATORY"/>
    <property type="match status" value="1"/>
</dbReference>
<keyword evidence="3" id="KW-0804">Transcription</keyword>
<reference evidence="7 8" key="2">
    <citation type="submission" date="2018-03" db="EMBL/GenBank/DDBJ databases">
        <title>The comparative genomics of Bifidobacterium callitrichos reflects dietary carbohydrate utilization within the common marmoset gut.</title>
        <authorList>
            <person name="Rani A."/>
        </authorList>
    </citation>
    <scope>NUCLEOTIDE SEQUENCE [LARGE SCALE GENOMIC DNA]</scope>
    <source>
        <strain evidence="7 8">UMA51805</strain>
    </source>
</reference>
<proteinExistence type="predicted"/>
<dbReference type="GO" id="GO:0000160">
    <property type="term" value="P:phosphorelay signal transduction system"/>
    <property type="evidence" value="ECO:0007669"/>
    <property type="project" value="InterPro"/>
</dbReference>
<dbReference type="SUPFAM" id="SSF46894">
    <property type="entry name" value="C-terminal effector domain of the bipartite response regulators"/>
    <property type="match status" value="1"/>
</dbReference>
<dbReference type="CDD" id="cd00156">
    <property type="entry name" value="REC"/>
    <property type="match status" value="1"/>
</dbReference>
<gene>
    <name evidence="7" type="ORF">CPA40_10805</name>
</gene>
<keyword evidence="4" id="KW-0597">Phosphoprotein</keyword>